<dbReference type="STRING" id="4795.A0A225V1N4"/>
<feature type="domain" description="Jacalin-type lectin" evidence="2">
    <location>
        <begin position="27"/>
        <end position="170"/>
    </location>
</feature>
<name>A0A225V1N4_9STRA</name>
<dbReference type="Gene3D" id="2.100.10.30">
    <property type="entry name" value="Jacalin-like lectin domain"/>
    <property type="match status" value="1"/>
</dbReference>
<dbReference type="PROSITE" id="PS51752">
    <property type="entry name" value="JACALIN_LECTIN"/>
    <property type="match status" value="1"/>
</dbReference>
<evidence type="ECO:0000313" key="4">
    <source>
        <dbReference type="Proteomes" id="UP000198211"/>
    </source>
</evidence>
<keyword evidence="4" id="KW-1185">Reference proteome</keyword>
<dbReference type="Pfam" id="PF01419">
    <property type="entry name" value="Jacalin"/>
    <property type="match status" value="1"/>
</dbReference>
<evidence type="ECO:0000256" key="1">
    <source>
        <dbReference type="SAM" id="SignalP"/>
    </source>
</evidence>
<dbReference type="AlphaFoldDB" id="A0A225V1N4"/>
<reference evidence="4" key="1">
    <citation type="submission" date="2017-03" db="EMBL/GenBank/DDBJ databases">
        <title>Phytopthora megakarya and P. palmivora, two closely related causual agents of cacao black pod achieved similar genome size and gene model numbers by different mechanisms.</title>
        <authorList>
            <person name="Ali S."/>
            <person name="Shao J."/>
            <person name="Larry D.J."/>
            <person name="Kronmiller B."/>
            <person name="Shen D."/>
            <person name="Strem M.D."/>
            <person name="Melnick R.L."/>
            <person name="Guiltinan M.J."/>
            <person name="Tyler B.M."/>
            <person name="Meinhardt L.W."/>
            <person name="Bailey B.A."/>
        </authorList>
    </citation>
    <scope>NUCLEOTIDE SEQUENCE [LARGE SCALE GENOMIC DNA]</scope>
    <source>
        <strain evidence="4">zdho120</strain>
    </source>
</reference>
<dbReference type="SMART" id="SM00915">
    <property type="entry name" value="Jacalin"/>
    <property type="match status" value="1"/>
</dbReference>
<feature type="chain" id="PRO_5013211550" description="Jacalin-type lectin domain-containing protein" evidence="1">
    <location>
        <begin position="23"/>
        <end position="200"/>
    </location>
</feature>
<proteinExistence type="predicted"/>
<accession>A0A225V1N4</accession>
<gene>
    <name evidence="3" type="ORF">PHMEG_00029756</name>
</gene>
<dbReference type="InterPro" id="IPR001229">
    <property type="entry name" value="Jacalin-like_lectin_dom"/>
</dbReference>
<dbReference type="SUPFAM" id="SSF51101">
    <property type="entry name" value="Mannose-binding lectins"/>
    <property type="match status" value="1"/>
</dbReference>
<dbReference type="EMBL" id="NBNE01008643">
    <property type="protein sequence ID" value="OWY99271.1"/>
    <property type="molecule type" value="Genomic_DNA"/>
</dbReference>
<dbReference type="OrthoDB" id="127725at2759"/>
<protein>
    <recommendedName>
        <fullName evidence="2">Jacalin-type lectin domain-containing protein</fullName>
    </recommendedName>
</protein>
<dbReference type="Proteomes" id="UP000198211">
    <property type="component" value="Unassembled WGS sequence"/>
</dbReference>
<evidence type="ECO:0000313" key="3">
    <source>
        <dbReference type="EMBL" id="OWY99271.1"/>
    </source>
</evidence>
<organism evidence="3 4">
    <name type="scientific">Phytophthora megakarya</name>
    <dbReference type="NCBI Taxonomy" id="4795"/>
    <lineage>
        <taxon>Eukaryota</taxon>
        <taxon>Sar</taxon>
        <taxon>Stramenopiles</taxon>
        <taxon>Oomycota</taxon>
        <taxon>Peronosporomycetes</taxon>
        <taxon>Peronosporales</taxon>
        <taxon>Peronosporaceae</taxon>
        <taxon>Phytophthora</taxon>
    </lineage>
</organism>
<sequence length="200" mass="21968">MIRNVLQAVVCILLVISPGVLATNTFIQLSKSFGGIHGTKFSDKASVVNAQTLRSISIYTGKRFVTGISLEINKPKPVIFNHGGRAGLKRKLVLGPKEHITSMEVHWGTVLRRTRIVYLGFITNAGNSVAAGFKTKTKSIVKAPKGFHLGGVFGLADKGIVNNLDSDLSEDITCTSVRRNVNLHVRIDRFFDTRVYFSIR</sequence>
<evidence type="ECO:0000259" key="2">
    <source>
        <dbReference type="PROSITE" id="PS51752"/>
    </source>
</evidence>
<feature type="signal peptide" evidence="1">
    <location>
        <begin position="1"/>
        <end position="22"/>
    </location>
</feature>
<comment type="caution">
    <text evidence="3">The sequence shown here is derived from an EMBL/GenBank/DDBJ whole genome shotgun (WGS) entry which is preliminary data.</text>
</comment>
<keyword evidence="1" id="KW-0732">Signal</keyword>
<dbReference type="InterPro" id="IPR036404">
    <property type="entry name" value="Jacalin-like_lectin_dom_sf"/>
</dbReference>